<keyword evidence="3" id="KW-0472">Membrane</keyword>
<evidence type="ECO:0000313" key="6">
    <source>
        <dbReference type="EMBL" id="KAF9677680.1"/>
    </source>
</evidence>
<dbReference type="InterPro" id="IPR004343">
    <property type="entry name" value="Plus-3_dom"/>
</dbReference>
<dbReference type="GO" id="GO:0003677">
    <property type="term" value="F:DNA binding"/>
    <property type="evidence" value="ECO:0007669"/>
    <property type="project" value="InterPro"/>
</dbReference>
<dbReference type="PROSITE" id="PS50158">
    <property type="entry name" value="ZF_CCHC"/>
    <property type="match status" value="1"/>
</dbReference>
<evidence type="ECO:0000256" key="3">
    <source>
        <dbReference type="SAM" id="Phobius"/>
    </source>
</evidence>
<dbReference type="InterPro" id="IPR036128">
    <property type="entry name" value="Plus3-like_sf"/>
</dbReference>
<evidence type="ECO:0000256" key="2">
    <source>
        <dbReference type="SAM" id="MobiDB-lite"/>
    </source>
</evidence>
<dbReference type="Proteomes" id="UP000657918">
    <property type="component" value="Chromosome 8"/>
</dbReference>
<feature type="compositionally biased region" description="Polar residues" evidence="2">
    <location>
        <begin position="582"/>
        <end position="599"/>
    </location>
</feature>
<feature type="region of interest" description="Disordered" evidence="2">
    <location>
        <begin position="872"/>
        <end position="897"/>
    </location>
</feature>
<dbReference type="PROSITE" id="PS51360">
    <property type="entry name" value="PLUS3"/>
    <property type="match status" value="1"/>
</dbReference>
<dbReference type="GO" id="GO:0008270">
    <property type="term" value="F:zinc ion binding"/>
    <property type="evidence" value="ECO:0007669"/>
    <property type="project" value="UniProtKB-KW"/>
</dbReference>
<evidence type="ECO:0000313" key="7">
    <source>
        <dbReference type="Proteomes" id="UP000657918"/>
    </source>
</evidence>
<dbReference type="OrthoDB" id="166375at2759"/>
<protein>
    <recommendedName>
        <fullName evidence="8">CCHC-type domain-containing protein</fullName>
    </recommendedName>
</protein>
<name>A0A835K0C6_9ROSI</name>
<evidence type="ECO:0008006" key="8">
    <source>
        <dbReference type="Google" id="ProtNLM"/>
    </source>
</evidence>
<reference evidence="6 7" key="1">
    <citation type="submission" date="2020-10" db="EMBL/GenBank/DDBJ databases">
        <title>Plant Genome Project.</title>
        <authorList>
            <person name="Zhang R.-G."/>
        </authorList>
    </citation>
    <scope>NUCLEOTIDE SEQUENCE [LARGE SCALE GENOMIC DNA]</scope>
    <source>
        <strain evidence="6">FAFU-HL-1</strain>
        <tissue evidence="6">Leaf</tissue>
    </source>
</reference>
<feature type="transmembrane region" description="Helical" evidence="3">
    <location>
        <begin position="1167"/>
        <end position="1188"/>
    </location>
</feature>
<keyword evidence="1" id="KW-0862">Zinc</keyword>
<dbReference type="EMBL" id="JADGMS010000008">
    <property type="protein sequence ID" value="KAF9677680.1"/>
    <property type="molecule type" value="Genomic_DNA"/>
</dbReference>
<accession>A0A835K0C6</accession>
<dbReference type="Gene3D" id="4.10.60.10">
    <property type="entry name" value="Zinc finger, CCHC-type"/>
    <property type="match status" value="1"/>
</dbReference>
<feature type="region of interest" description="Disordered" evidence="2">
    <location>
        <begin position="910"/>
        <end position="933"/>
    </location>
</feature>
<feature type="region of interest" description="Disordered" evidence="2">
    <location>
        <begin position="582"/>
        <end position="642"/>
    </location>
</feature>
<evidence type="ECO:0000256" key="1">
    <source>
        <dbReference type="PROSITE-ProRule" id="PRU00047"/>
    </source>
</evidence>
<feature type="transmembrane region" description="Helical" evidence="3">
    <location>
        <begin position="1104"/>
        <end position="1127"/>
    </location>
</feature>
<dbReference type="SUPFAM" id="SSF57756">
    <property type="entry name" value="Retrovirus zinc finger-like domains"/>
    <property type="match status" value="1"/>
</dbReference>
<dbReference type="SUPFAM" id="SSF159042">
    <property type="entry name" value="Plus3-like"/>
    <property type="match status" value="1"/>
</dbReference>
<dbReference type="InterPro" id="IPR001878">
    <property type="entry name" value="Znf_CCHC"/>
</dbReference>
<feature type="domain" description="Plus3" evidence="5">
    <location>
        <begin position="953"/>
        <end position="1082"/>
    </location>
</feature>
<keyword evidence="3" id="KW-0812">Transmembrane</keyword>
<dbReference type="InterPro" id="IPR036875">
    <property type="entry name" value="Znf_CCHC_sf"/>
</dbReference>
<keyword evidence="3" id="KW-1133">Transmembrane helix</keyword>
<dbReference type="PANTHER" id="PTHR38940:SF4">
    <property type="entry name" value="OS01G0775100 PROTEIN"/>
    <property type="match status" value="1"/>
</dbReference>
<sequence length="1246" mass="137653">MDTNDKNIEPVIDLGFSLGYSNQCIQRRLEIDSGPGAGANAASSVDMTFVATNALSELVWSPKKGLSLKCADGTFSNKKPSLLWGAGSSDMVSRPDTDKAIGKEYFTTPLEESDVRSEVDGRDNTSKFVTSDTGLFPLLSESRHKVKIGNYEFLAATDDHDEGIKTAVGLPFLQKMEDARNDKAEEIYVPINLQVDKISRTRETKFPSLSDETKLDVKQNGPLSKEPTVRIGGVGDASHILQEEIVSASQVRSVEGCESYDTNMQKARSVGEHFESPSCMEKERENNMKTGPYICPLEKLESTAENDSKTPHGENICDVATEIAKEVWSSSRQDDEILPKDNSCAIKESPANSRTRRYQMKGKAKALSDGNLNELMLDMDDDSHESIESCNSVGLFSTGKRQRNFDPHSCVGSKSIKAKIQESPGSSSFVKHDSSFVNWISNMMKGFLKSSEDEAPSLALTLANRKHGCEDHDKNFISCNRNQDQRCKTMGFHSLFQALYCPTKAQETVALNANTQMKGSKELGLDNKICDSNANPIACHMVTGNVYKQFLQPNEKLNESASGNGAAPAALTKLLSTDIASGQEISGSNPAENKNSCNLATDKEKDGTSSNSFLCKRKRNNAESIDAEQPSEGKATNTSGYKSDPLTSLWITRLTSKTSGPLSNQDLCHRRTSEALDDFTDFMRLKAQWQNHPSSYHDKTIVGAREEDHFIEDPVCMQNYASSAEVSSSINKVNGHHDEKSISKMNSTLTFSRFRNSEAMASVFARRLDALKHIVPSYGTDDSSHVNLTCFFCGMKGHHVRDCPQIIDSELADILRNANSFNGAKEFPCVCIRCFQSNHWAVACPGASSRARHRAGYGASLVHECSPNNILLNPRNEDDAKQSDGKDSQLQAADSPTVCSGKVYEASASGKTNMNKKPFEKDTASSSGGKKLKESPVMPLSNFITRQISDVPKGIFDAVKRLRLSRTIILKWTNSHTPPSHLDGFFLRLRLGKWEQGLGGTGYYVACITGVQRQRSKQKFKNSIAVTLGGVKCLVESQYISNHDFTEDELMTWWRATLKDGGKIPSEEDLRLKVKASYFKSAVKPSPSSNMMQLDNDNGHGKVILTRVLAASLLGFISAAAATLCCLRWESVWLRGKSNELLGRTLKPHFPKYELSKTDLNQKTRELLIVRCICLNIWFNIGLSVLILSKHLPLLYRHITFAQDSGIRLPPRISSFQFFFSVSYKLVSATWFHARGSDLGKKMAFG</sequence>
<proteinExistence type="predicted"/>
<dbReference type="Pfam" id="PF03126">
    <property type="entry name" value="Plus-3"/>
    <property type="match status" value="1"/>
</dbReference>
<dbReference type="SMART" id="SM00343">
    <property type="entry name" value="ZnF_C2HC"/>
    <property type="match status" value="2"/>
</dbReference>
<dbReference type="Gene3D" id="3.90.70.200">
    <property type="entry name" value="Plus-3 domain"/>
    <property type="match status" value="1"/>
</dbReference>
<dbReference type="SMART" id="SM00719">
    <property type="entry name" value="Plus3"/>
    <property type="match status" value="1"/>
</dbReference>
<evidence type="ECO:0000259" key="5">
    <source>
        <dbReference type="PROSITE" id="PS51360"/>
    </source>
</evidence>
<evidence type="ECO:0000259" key="4">
    <source>
        <dbReference type="PROSITE" id="PS50158"/>
    </source>
</evidence>
<dbReference type="PANTHER" id="PTHR38940">
    <property type="entry name" value="PLUS3 DOMAIN-CONTAINING PROTEIN"/>
    <property type="match status" value="1"/>
</dbReference>
<keyword evidence="7" id="KW-1185">Reference proteome</keyword>
<feature type="domain" description="CCHC-type" evidence="4">
    <location>
        <begin position="790"/>
        <end position="805"/>
    </location>
</feature>
<comment type="caution">
    <text evidence="6">The sequence shown here is derived from an EMBL/GenBank/DDBJ whole genome shotgun (WGS) entry which is preliminary data.</text>
</comment>
<feature type="compositionally biased region" description="Basic and acidic residues" evidence="2">
    <location>
        <begin position="875"/>
        <end position="887"/>
    </location>
</feature>
<feature type="compositionally biased region" description="Polar residues" evidence="2">
    <location>
        <begin position="888"/>
        <end position="897"/>
    </location>
</feature>
<organism evidence="6 7">
    <name type="scientific">Salix dunnii</name>
    <dbReference type="NCBI Taxonomy" id="1413687"/>
    <lineage>
        <taxon>Eukaryota</taxon>
        <taxon>Viridiplantae</taxon>
        <taxon>Streptophyta</taxon>
        <taxon>Embryophyta</taxon>
        <taxon>Tracheophyta</taxon>
        <taxon>Spermatophyta</taxon>
        <taxon>Magnoliopsida</taxon>
        <taxon>eudicotyledons</taxon>
        <taxon>Gunneridae</taxon>
        <taxon>Pentapetalae</taxon>
        <taxon>rosids</taxon>
        <taxon>fabids</taxon>
        <taxon>Malpighiales</taxon>
        <taxon>Salicaceae</taxon>
        <taxon>Saliceae</taxon>
        <taxon>Salix</taxon>
    </lineage>
</organism>
<dbReference type="AlphaFoldDB" id="A0A835K0C6"/>
<gene>
    <name evidence="6" type="ORF">SADUNF_Sadunf08G0132600</name>
</gene>
<keyword evidence="1" id="KW-0863">Zinc-finger</keyword>
<keyword evidence="1" id="KW-0479">Metal-binding</keyword>